<accession>A0AAD9Y0F0</accession>
<evidence type="ECO:0000313" key="2">
    <source>
        <dbReference type="Proteomes" id="UP001281614"/>
    </source>
</evidence>
<dbReference type="Proteomes" id="UP001281614">
    <property type="component" value="Unassembled WGS sequence"/>
</dbReference>
<organism evidence="1 2">
    <name type="scientific">Colletotrichum kahawae</name>
    <name type="common">Coffee berry disease fungus</name>
    <dbReference type="NCBI Taxonomy" id="34407"/>
    <lineage>
        <taxon>Eukaryota</taxon>
        <taxon>Fungi</taxon>
        <taxon>Dikarya</taxon>
        <taxon>Ascomycota</taxon>
        <taxon>Pezizomycotina</taxon>
        <taxon>Sordariomycetes</taxon>
        <taxon>Hypocreomycetidae</taxon>
        <taxon>Glomerellales</taxon>
        <taxon>Glomerellaceae</taxon>
        <taxon>Colletotrichum</taxon>
        <taxon>Colletotrichum gloeosporioides species complex</taxon>
    </lineage>
</organism>
<sequence length="90" mass="9763">MDAPRRRSEFTPCSISKRTQMPDRVTAWVESKSLDSHRGSSKPHEPLARVPTPGYLAGISAFKPLEALGSPAVSGNVVCSPQDTTLRQQS</sequence>
<name>A0AAD9Y0F0_COLKA</name>
<protein>
    <submittedName>
        <fullName evidence="1">Uncharacterized protein</fullName>
    </submittedName>
</protein>
<evidence type="ECO:0000313" key="1">
    <source>
        <dbReference type="EMBL" id="KAK2730769.1"/>
    </source>
</evidence>
<gene>
    <name evidence="1" type="ORF">CKAH01_09392</name>
</gene>
<keyword evidence="2" id="KW-1185">Reference proteome</keyword>
<reference evidence="1" key="1">
    <citation type="submission" date="2023-02" db="EMBL/GenBank/DDBJ databases">
        <title>Colletotrichum kahawae CIFC_Que2 genome sequencing and assembly.</title>
        <authorList>
            <person name="Baroncelli R."/>
        </authorList>
    </citation>
    <scope>NUCLEOTIDE SEQUENCE</scope>
    <source>
        <strain evidence="1">CIFC_Que2</strain>
    </source>
</reference>
<dbReference type="EMBL" id="VYYT01000643">
    <property type="protein sequence ID" value="KAK2730769.1"/>
    <property type="molecule type" value="Genomic_DNA"/>
</dbReference>
<comment type="caution">
    <text evidence="1">The sequence shown here is derived from an EMBL/GenBank/DDBJ whole genome shotgun (WGS) entry which is preliminary data.</text>
</comment>
<dbReference type="AlphaFoldDB" id="A0AAD9Y0F0"/>
<proteinExistence type="predicted"/>